<dbReference type="Pfam" id="PF18962">
    <property type="entry name" value="Por_Secre_tail"/>
    <property type="match status" value="1"/>
</dbReference>
<feature type="signal peptide" evidence="1">
    <location>
        <begin position="1"/>
        <end position="24"/>
    </location>
</feature>
<dbReference type="AlphaFoldDB" id="A0A2W2B5E9"/>
<organism evidence="3 4">
    <name type="scientific">Taibaiella soli</name>
    <dbReference type="NCBI Taxonomy" id="1649169"/>
    <lineage>
        <taxon>Bacteria</taxon>
        <taxon>Pseudomonadati</taxon>
        <taxon>Bacteroidota</taxon>
        <taxon>Chitinophagia</taxon>
        <taxon>Chitinophagales</taxon>
        <taxon>Chitinophagaceae</taxon>
        <taxon>Taibaiella</taxon>
    </lineage>
</organism>
<accession>A0A2W2B5E9</accession>
<comment type="caution">
    <text evidence="3">The sequence shown here is derived from an EMBL/GenBank/DDBJ whole genome shotgun (WGS) entry which is preliminary data.</text>
</comment>
<feature type="chain" id="PRO_5015945672" description="Secretion system C-terminal sorting domain-containing protein" evidence="1">
    <location>
        <begin position="25"/>
        <end position="541"/>
    </location>
</feature>
<feature type="domain" description="Secretion system C-terminal sorting" evidence="2">
    <location>
        <begin position="460"/>
        <end position="534"/>
    </location>
</feature>
<keyword evidence="1" id="KW-0732">Signal</keyword>
<evidence type="ECO:0000256" key="1">
    <source>
        <dbReference type="SAM" id="SignalP"/>
    </source>
</evidence>
<dbReference type="Proteomes" id="UP000248745">
    <property type="component" value="Unassembled WGS sequence"/>
</dbReference>
<keyword evidence="4" id="KW-1185">Reference proteome</keyword>
<dbReference type="NCBIfam" id="TIGR04183">
    <property type="entry name" value="Por_Secre_tail"/>
    <property type="match status" value="1"/>
</dbReference>
<proteinExistence type="predicted"/>
<dbReference type="EMBL" id="QKTW01000025">
    <property type="protein sequence ID" value="PZF71419.1"/>
    <property type="molecule type" value="Genomic_DNA"/>
</dbReference>
<name>A0A2W2B5E9_9BACT</name>
<dbReference type="InterPro" id="IPR026444">
    <property type="entry name" value="Secre_tail"/>
</dbReference>
<reference evidence="3 4" key="1">
    <citation type="submission" date="2018-06" db="EMBL/GenBank/DDBJ databases">
        <title>Mucibacter soli gen. nov., sp. nov., a new member of the family Chitinophagaceae producing mucin.</title>
        <authorList>
            <person name="Kim M.-K."/>
            <person name="Park S."/>
            <person name="Kim T.-S."/>
            <person name="Joung Y."/>
            <person name="Han J.-H."/>
            <person name="Kim S.B."/>
        </authorList>
    </citation>
    <scope>NUCLEOTIDE SEQUENCE [LARGE SCALE GENOMIC DNA]</scope>
    <source>
        <strain evidence="3 4">R1-15</strain>
    </source>
</reference>
<protein>
    <recommendedName>
        <fullName evidence="2">Secretion system C-terminal sorting domain-containing protein</fullName>
    </recommendedName>
</protein>
<dbReference type="OrthoDB" id="648128at2"/>
<sequence length="541" mass="59052">MKTIFTPFINLLFFFLLLTTVATAQPTSAPISAQPSLFTYFTPLSPDMPEGSNMASKAIVLLNRGFPYPEMYGNEWLRGADGTAFFIRTFLDNTSDANKLCICMTGHQIANLFPDGTTPTIGSNLLLYTDIYMGYLGQAITDSRGNSINRTTNFSKSYLASAKLLEYFKEGTSKDIALLLVDKRDLPSAWIGTLGYDFDDDNSSWIGNAFYTLAHPHYYPQRLTNNETVTNNATNFVQLSSSAPYAGGSVGSGAPLVISSATTGTTPIVKGVVSGGVDNLWFNDLNGIRYYYGFNSNATKIKALEQAIRQNCWNKRDSFNISVGGLYRISAVKDNQSTTNAYSQNVSLNNASSLVGSATSAYTETTEDLEVTHLHGNICTIGDFTLPVNHPTSSKPWQVAIACKEIDVSTDFTYTASGESELNLSSVVIDAETSPSSRQTDSTVKLITTTNLETENRLSVYPNPSNTGVFNITVQLKGSNTQQNYTLQMLSADGKIIYQTTGQSGMQHTVDIHQYATGFYFVTVRDNKGNILQRATVAYGN</sequence>
<dbReference type="RefSeq" id="WP_111000565.1">
    <property type="nucleotide sequence ID" value="NZ_QKTW01000025.1"/>
</dbReference>
<evidence type="ECO:0000313" key="4">
    <source>
        <dbReference type="Proteomes" id="UP000248745"/>
    </source>
</evidence>
<evidence type="ECO:0000313" key="3">
    <source>
        <dbReference type="EMBL" id="PZF71419.1"/>
    </source>
</evidence>
<evidence type="ECO:0000259" key="2">
    <source>
        <dbReference type="Pfam" id="PF18962"/>
    </source>
</evidence>
<gene>
    <name evidence="3" type="ORF">DN068_19210</name>
</gene>